<evidence type="ECO:0000313" key="3">
    <source>
        <dbReference type="Proteomes" id="UP001175147"/>
    </source>
</evidence>
<dbReference type="Pfam" id="PF13175">
    <property type="entry name" value="AAA_15"/>
    <property type="match status" value="1"/>
</dbReference>
<dbReference type="InterPro" id="IPR041685">
    <property type="entry name" value="AAA_GajA/Old/RecF-like"/>
</dbReference>
<dbReference type="InterPro" id="IPR051396">
    <property type="entry name" value="Bact_Antivir_Def_Nuclease"/>
</dbReference>
<proteinExistence type="predicted"/>
<evidence type="ECO:0000313" key="2">
    <source>
        <dbReference type="EMBL" id="MDO7019803.1"/>
    </source>
</evidence>
<gene>
    <name evidence="2" type="ORF">Q5M86_03325</name>
</gene>
<dbReference type="Gene3D" id="3.40.50.300">
    <property type="entry name" value="P-loop containing nucleotide triphosphate hydrolases"/>
    <property type="match status" value="2"/>
</dbReference>
<dbReference type="PANTHER" id="PTHR43581:SF2">
    <property type="entry name" value="EXCINUCLEASE ATPASE SUBUNIT"/>
    <property type="match status" value="1"/>
</dbReference>
<evidence type="ECO:0000259" key="1">
    <source>
        <dbReference type="Pfam" id="PF13175"/>
    </source>
</evidence>
<protein>
    <submittedName>
        <fullName evidence="2">AAA family ATPase</fullName>
    </submittedName>
</protein>
<dbReference type="PANTHER" id="PTHR43581">
    <property type="entry name" value="ATP/GTP PHOSPHATASE"/>
    <property type="match status" value="1"/>
</dbReference>
<dbReference type="RefSeq" id="WP_020003934.1">
    <property type="nucleotide sequence ID" value="NZ_JAUPBM010000024.1"/>
</dbReference>
<comment type="caution">
    <text evidence="2">The sequence shown here is derived from an EMBL/GenBank/DDBJ whole genome shotgun (WGS) entry which is preliminary data.</text>
</comment>
<reference evidence="2" key="1">
    <citation type="submission" date="2023-07" db="EMBL/GenBank/DDBJ databases">
        <title>Mucosal microbiota of week-old chicken and adult hens.</title>
        <authorList>
            <person name="Volf J."/>
            <person name="Karasova D."/>
            <person name="Crhanova M."/>
            <person name="Faldynova M."/>
            <person name="Prikrylova H."/>
            <person name="Zeman M."/>
            <person name="Babak V."/>
            <person name="Rajova J."/>
            <person name="Rychlik I."/>
        </authorList>
    </citation>
    <scope>NUCLEOTIDE SEQUENCE</scope>
    <source>
        <strain evidence="2">ET902</strain>
    </source>
</reference>
<keyword evidence="3" id="KW-1185">Reference proteome</keyword>
<name>A0ABT8YX47_9SPIR</name>
<dbReference type="SUPFAM" id="SSF52540">
    <property type="entry name" value="P-loop containing nucleoside triphosphate hydrolases"/>
    <property type="match status" value="1"/>
</dbReference>
<dbReference type="InterPro" id="IPR027417">
    <property type="entry name" value="P-loop_NTPase"/>
</dbReference>
<feature type="domain" description="Endonuclease GajA/Old nuclease/RecF-like AAA" evidence="1">
    <location>
        <begin position="11"/>
        <end position="367"/>
    </location>
</feature>
<sequence>MQEKNRKYPTIYVKNFAKIKEAEIELSPFTLFVGDNNSGKSYLASLVWYISSIMFFWDYKKSLNFQNYHNLYSLANEIFSNNKTEVTEVKISNEIINECIDAANDIISSNKTAIFESIFSYKNIIAEEIYILYPNYDVNIHVKYHKIILSNNQSNDNIIYFYHNNMYFPGNSNNSIDSIITLLCLRILEGIISREWSNTLFLPVSRTGFLLFKDLIIDKSLNSYFNNSYYSNVNDKLELTLPIKDFFFKLSSLRFNENINKKHIVDLLENKVINGKIYLDNMPSAKVHYKSNNSDIDLKMHVSSAVITEISTLILFLKYSKHNEDIIMEEPEISLHPELQQQLTRVFIKLVNINIHILITTHSDTIVQHINNMIKLNSNNEERKKYLMNKYGYNDDDLISEDRVRMYQFDIEEDGFTKVTELESSEYGFEVPTFNKVLKKISDEIYDFQEEL</sequence>
<organism evidence="2 3">
    <name type="scientific">Brachyspira innocens</name>
    <dbReference type="NCBI Taxonomy" id="13264"/>
    <lineage>
        <taxon>Bacteria</taxon>
        <taxon>Pseudomonadati</taxon>
        <taxon>Spirochaetota</taxon>
        <taxon>Spirochaetia</taxon>
        <taxon>Brachyspirales</taxon>
        <taxon>Brachyspiraceae</taxon>
        <taxon>Brachyspira</taxon>
    </lineage>
</organism>
<dbReference type="Proteomes" id="UP001175147">
    <property type="component" value="Unassembled WGS sequence"/>
</dbReference>
<accession>A0ABT8YX47</accession>
<dbReference type="EMBL" id="JAUPBM010000024">
    <property type="protein sequence ID" value="MDO7019803.1"/>
    <property type="molecule type" value="Genomic_DNA"/>
</dbReference>